<dbReference type="InterPro" id="IPR041698">
    <property type="entry name" value="Methyltransf_25"/>
</dbReference>
<name>A0A160T177_9CHLR</name>
<dbReference type="RefSeq" id="WP_095041764.1">
    <property type="nucleotide sequence ID" value="NZ_LN890655.1"/>
</dbReference>
<protein>
    <recommendedName>
        <fullName evidence="2">Methyltransferase domain-containing protein</fullName>
    </recommendedName>
</protein>
<feature type="domain" description="Methyltransferase" evidence="2">
    <location>
        <begin position="70"/>
        <end position="171"/>
    </location>
</feature>
<feature type="compositionally biased region" description="Basic and acidic residues" evidence="1">
    <location>
        <begin position="1"/>
        <end position="15"/>
    </location>
</feature>
<dbReference type="SUPFAM" id="SSF53335">
    <property type="entry name" value="S-adenosyl-L-methionine-dependent methyltransferases"/>
    <property type="match status" value="1"/>
</dbReference>
<feature type="region of interest" description="Disordered" evidence="1">
    <location>
        <begin position="1"/>
        <end position="21"/>
    </location>
</feature>
<dbReference type="Pfam" id="PF13649">
    <property type="entry name" value="Methyltransf_25"/>
    <property type="match status" value="1"/>
</dbReference>
<gene>
    <name evidence="3" type="ORF">CFX0092_A0229</name>
</gene>
<dbReference type="Gene3D" id="3.40.50.150">
    <property type="entry name" value="Vaccinia Virus protein VP39"/>
    <property type="match status" value="1"/>
</dbReference>
<dbReference type="PANTHER" id="PTHR42912:SF93">
    <property type="entry name" value="N6-ADENOSINE-METHYLTRANSFERASE TMT1A"/>
    <property type="match status" value="1"/>
</dbReference>
<dbReference type="AlphaFoldDB" id="A0A160T177"/>
<dbReference type="InterPro" id="IPR029063">
    <property type="entry name" value="SAM-dependent_MTases_sf"/>
</dbReference>
<evidence type="ECO:0000313" key="3">
    <source>
        <dbReference type="EMBL" id="CUS02110.2"/>
    </source>
</evidence>
<dbReference type="OrthoDB" id="9800454at2"/>
<accession>A0A160T177</accession>
<dbReference type="GO" id="GO:0008168">
    <property type="term" value="F:methyltransferase activity"/>
    <property type="evidence" value="ECO:0007669"/>
    <property type="project" value="TreeGrafter"/>
</dbReference>
<sequence>MSRRSDVTAERERPAVDAAANGARRDTAWQAAALTDAYLAGVRGAIPLAAEQIDIICRLARAARPEARRILDLGCGDGILGQALLDTFAGNAPTAVLADFSPPMLAAARQRLEGYEAEFVQVDYAKHGWNAAVGDEGSFDVIVSGFSIHHQPDVRKWAIYRDVYNFLAPGGIFLNLEHVASASRWGEKQFETYFIDALARYHAPRGKTREQVAADFYHRPDKDANILASVEDQCAWLRIIGFEHVDCFLKVFELALFGGIKPGANDE</sequence>
<keyword evidence="4" id="KW-1185">Reference proteome</keyword>
<dbReference type="PANTHER" id="PTHR42912">
    <property type="entry name" value="METHYLTRANSFERASE"/>
    <property type="match status" value="1"/>
</dbReference>
<dbReference type="KEGG" id="pbf:CFX0092_A0229"/>
<proteinExistence type="predicted"/>
<evidence type="ECO:0000259" key="2">
    <source>
        <dbReference type="Pfam" id="PF13649"/>
    </source>
</evidence>
<dbReference type="InterPro" id="IPR050508">
    <property type="entry name" value="Methyltransf_Superfamily"/>
</dbReference>
<organism evidence="3 4">
    <name type="scientific">Candidatus Promineifilum breve</name>
    <dbReference type="NCBI Taxonomy" id="1806508"/>
    <lineage>
        <taxon>Bacteria</taxon>
        <taxon>Bacillati</taxon>
        <taxon>Chloroflexota</taxon>
        <taxon>Ardenticatenia</taxon>
        <taxon>Candidatus Promineifilales</taxon>
        <taxon>Candidatus Promineifilaceae</taxon>
        <taxon>Candidatus Promineifilum</taxon>
    </lineage>
</organism>
<evidence type="ECO:0000313" key="4">
    <source>
        <dbReference type="Proteomes" id="UP000215027"/>
    </source>
</evidence>
<dbReference type="Proteomes" id="UP000215027">
    <property type="component" value="Chromosome I"/>
</dbReference>
<dbReference type="CDD" id="cd02440">
    <property type="entry name" value="AdoMet_MTases"/>
    <property type="match status" value="1"/>
</dbReference>
<evidence type="ECO:0000256" key="1">
    <source>
        <dbReference type="SAM" id="MobiDB-lite"/>
    </source>
</evidence>
<dbReference type="EMBL" id="LN890655">
    <property type="protein sequence ID" value="CUS02110.2"/>
    <property type="molecule type" value="Genomic_DNA"/>
</dbReference>
<reference evidence="3" key="1">
    <citation type="submission" date="2016-01" db="EMBL/GenBank/DDBJ databases">
        <authorList>
            <person name="Mcilroy J.S."/>
            <person name="Karst M S."/>
            <person name="Albertsen M."/>
        </authorList>
    </citation>
    <scope>NUCLEOTIDE SEQUENCE</scope>
    <source>
        <strain evidence="3">Cfx-K</strain>
    </source>
</reference>